<dbReference type="AlphaFoldDB" id="A0A6M3KTA5"/>
<accession>A0A6M3KTA5</accession>
<dbReference type="EMBL" id="MT142532">
    <property type="protein sequence ID" value="QJA84644.1"/>
    <property type="molecule type" value="Genomic_DNA"/>
</dbReference>
<organism evidence="2">
    <name type="scientific">viral metagenome</name>
    <dbReference type="NCBI Taxonomy" id="1070528"/>
    <lineage>
        <taxon>unclassified sequences</taxon>
        <taxon>metagenomes</taxon>
        <taxon>organismal metagenomes</taxon>
    </lineage>
</organism>
<evidence type="ECO:0000313" key="2">
    <source>
        <dbReference type="EMBL" id="QJA84644.1"/>
    </source>
</evidence>
<dbReference type="EMBL" id="MT141547">
    <property type="protein sequence ID" value="QJA66019.1"/>
    <property type="molecule type" value="Genomic_DNA"/>
</dbReference>
<proteinExistence type="predicted"/>
<name>A0A6M3KTA5_9ZZZZ</name>
<gene>
    <name evidence="2" type="ORF">MM415A00178_0054</name>
    <name evidence="1" type="ORF">MM415B00368_0054</name>
</gene>
<sequence>MMTMRRFTWILATLLGLLAGSALMPASWVLAAPGDGYGPGTCGGDTTRACEATDSALTVAVEAILVAATGYSTGAGTVDATTLRSVLATNSPGAAVLSDIDPGAGTDTQATIALRLAKTGGSALVGAGGDGDPMPVSDDGGSITVDNAYFSTIDADTSTLAGTVTANRVAVNLITGVTGVYSNAGGLGGGTQRVVEAGFPATAALYDPDQIDAVMFAAADARRSITCQVVGTTQVLVREGAATGGACCHRFNGGTLANDGTGQWFQVTSVSAVYVYDVAGAGNADIACTIEAN</sequence>
<evidence type="ECO:0000313" key="1">
    <source>
        <dbReference type="EMBL" id="QJA66019.1"/>
    </source>
</evidence>
<protein>
    <submittedName>
        <fullName evidence="2">Uncharacterized protein</fullName>
    </submittedName>
</protein>
<reference evidence="2" key="1">
    <citation type="submission" date="2020-03" db="EMBL/GenBank/DDBJ databases">
        <title>The deep terrestrial virosphere.</title>
        <authorList>
            <person name="Holmfeldt K."/>
            <person name="Nilsson E."/>
            <person name="Simone D."/>
            <person name="Lopez-Fernandez M."/>
            <person name="Wu X."/>
            <person name="de Brujin I."/>
            <person name="Lundin D."/>
            <person name="Andersson A."/>
            <person name="Bertilsson S."/>
            <person name="Dopson M."/>
        </authorList>
    </citation>
    <scope>NUCLEOTIDE SEQUENCE</scope>
    <source>
        <strain evidence="2">MM415A00178</strain>
        <strain evidence="1">MM415B00368</strain>
    </source>
</reference>